<comment type="subunit">
    <text evidence="2 12">Homodimer.</text>
</comment>
<keyword evidence="4 12" id="KW-0028">Amino-acid biosynthesis</keyword>
<comment type="catalytic activity">
    <reaction evidence="12">
        <text>(6R)-5,10-methylene-5,6,7,8-tetrahydrofolate + NADP(+) = (6R)-5,10-methenyltetrahydrofolate + NADPH</text>
        <dbReference type="Rhea" id="RHEA:22812"/>
        <dbReference type="ChEBI" id="CHEBI:15636"/>
        <dbReference type="ChEBI" id="CHEBI:57455"/>
        <dbReference type="ChEBI" id="CHEBI:57783"/>
        <dbReference type="ChEBI" id="CHEBI:58349"/>
        <dbReference type="EC" id="1.5.1.5"/>
    </reaction>
</comment>
<feature type="domain" description="Tetrahydrofolate dehydrogenase/cyclohydrolase NAD(P)-binding" evidence="14">
    <location>
        <begin position="160"/>
        <end position="301"/>
    </location>
</feature>
<evidence type="ECO:0000256" key="11">
    <source>
        <dbReference type="ARBA" id="ARBA00023268"/>
    </source>
</evidence>
<evidence type="ECO:0000256" key="1">
    <source>
        <dbReference type="ARBA" id="ARBA00004777"/>
    </source>
</evidence>
<dbReference type="AlphaFoldDB" id="A0A4Q2FLA3"/>
<dbReference type="InterPro" id="IPR020867">
    <property type="entry name" value="THF_DH/CycHdrlase_CS"/>
</dbReference>
<comment type="similarity">
    <text evidence="12">Belongs to the tetrahydrofolate dehydrogenase/cyclohydrolase family.</text>
</comment>
<keyword evidence="7 12" id="KW-0521">NADP</keyword>
<dbReference type="PROSITE" id="PS00766">
    <property type="entry name" value="THF_DHG_CYH_1"/>
    <property type="match status" value="1"/>
</dbReference>
<dbReference type="PANTHER" id="PTHR48099">
    <property type="entry name" value="C-1-TETRAHYDROFOLATE SYNTHASE, CYTOPLASMIC-RELATED"/>
    <property type="match status" value="1"/>
</dbReference>
<dbReference type="NCBIfam" id="NF010776">
    <property type="entry name" value="PRK14179.1"/>
    <property type="match status" value="1"/>
</dbReference>
<dbReference type="Proteomes" id="UP000289485">
    <property type="component" value="Unassembled WGS sequence"/>
</dbReference>
<dbReference type="HAMAP" id="MF_01576">
    <property type="entry name" value="THF_DHG_CYH"/>
    <property type="match status" value="1"/>
</dbReference>
<evidence type="ECO:0000256" key="3">
    <source>
        <dbReference type="ARBA" id="ARBA00022563"/>
    </source>
</evidence>
<feature type="binding site" evidence="12">
    <location>
        <begin position="186"/>
        <end position="188"/>
    </location>
    <ligand>
        <name>NADP(+)</name>
        <dbReference type="ChEBI" id="CHEBI:58349"/>
    </ligand>
</feature>
<evidence type="ECO:0000313" key="16">
    <source>
        <dbReference type="Proteomes" id="UP000289485"/>
    </source>
</evidence>
<dbReference type="InterPro" id="IPR020630">
    <property type="entry name" value="THF_DH/CycHdrlase_cat_dom"/>
</dbReference>
<evidence type="ECO:0000256" key="10">
    <source>
        <dbReference type="ARBA" id="ARBA00023167"/>
    </source>
</evidence>
<keyword evidence="11 12" id="KW-0511">Multifunctional enzyme</keyword>
<evidence type="ECO:0000256" key="4">
    <source>
        <dbReference type="ARBA" id="ARBA00022605"/>
    </source>
</evidence>
<proteinExistence type="inferred from homology"/>
<comment type="pathway">
    <text evidence="1 12">One-carbon metabolism; tetrahydrofolate interconversion.</text>
</comment>
<dbReference type="GO" id="GO:0035999">
    <property type="term" value="P:tetrahydrofolate interconversion"/>
    <property type="evidence" value="ECO:0007669"/>
    <property type="project" value="UniProtKB-UniRule"/>
</dbReference>
<dbReference type="EC" id="1.5.1.5" evidence="12"/>
<evidence type="ECO:0000259" key="13">
    <source>
        <dbReference type="Pfam" id="PF00763"/>
    </source>
</evidence>
<evidence type="ECO:0000256" key="6">
    <source>
        <dbReference type="ARBA" id="ARBA00022801"/>
    </source>
</evidence>
<dbReference type="PANTHER" id="PTHR48099:SF5">
    <property type="entry name" value="C-1-TETRAHYDROFOLATE SYNTHASE, CYTOPLASMIC"/>
    <property type="match status" value="1"/>
</dbReference>
<dbReference type="PRINTS" id="PR00085">
    <property type="entry name" value="THFDHDRGNASE"/>
</dbReference>
<evidence type="ECO:0000256" key="2">
    <source>
        <dbReference type="ARBA" id="ARBA00011738"/>
    </source>
</evidence>
<dbReference type="NCBIfam" id="NF008058">
    <property type="entry name" value="PRK10792.1"/>
    <property type="match status" value="1"/>
</dbReference>
<dbReference type="Gene3D" id="3.40.50.720">
    <property type="entry name" value="NAD(P)-binding Rossmann-like Domain"/>
    <property type="match status" value="1"/>
</dbReference>
<dbReference type="Pfam" id="PF02882">
    <property type="entry name" value="THF_DHG_CYH_C"/>
    <property type="match status" value="1"/>
</dbReference>
<comment type="caution">
    <text evidence="12">Lacks conserved residue(s) required for the propagation of feature annotation.</text>
</comment>
<dbReference type="Gene3D" id="3.40.50.10860">
    <property type="entry name" value="Leucine Dehydrogenase, chain A, domain 1"/>
    <property type="match status" value="1"/>
</dbReference>
<evidence type="ECO:0000313" key="15">
    <source>
        <dbReference type="EMBL" id="RXX19836.1"/>
    </source>
</evidence>
<dbReference type="InterPro" id="IPR036291">
    <property type="entry name" value="NAD(P)-bd_dom_sf"/>
</dbReference>
<accession>A0A4Q2FLA3</accession>
<evidence type="ECO:0000256" key="12">
    <source>
        <dbReference type="HAMAP-Rule" id="MF_01576"/>
    </source>
</evidence>
<dbReference type="GO" id="GO:0009086">
    <property type="term" value="P:methionine biosynthetic process"/>
    <property type="evidence" value="ECO:0007669"/>
    <property type="project" value="UniProtKB-KW"/>
</dbReference>
<protein>
    <recommendedName>
        <fullName evidence="12">Bifunctional protein FolD</fullName>
    </recommendedName>
    <domain>
        <recommendedName>
            <fullName evidence="12">Methylenetetrahydrofolate dehydrogenase</fullName>
            <ecNumber evidence="12">1.5.1.5</ecNumber>
        </recommendedName>
    </domain>
    <domain>
        <recommendedName>
            <fullName evidence="12">Methenyltetrahydrofolate cyclohydrolase</fullName>
            <ecNumber evidence="12">3.5.4.9</ecNumber>
        </recommendedName>
    </domain>
</protein>
<keyword evidence="3 12" id="KW-0554">One-carbon metabolism</keyword>
<reference evidence="15 16" key="1">
    <citation type="submission" date="2018-05" db="EMBL/GenBank/DDBJ databases">
        <title>Streptococcus from otitis media.</title>
        <authorList>
            <person name="Wayes A.M."/>
            <person name="Jakubovics N.S."/>
        </authorList>
    </citation>
    <scope>NUCLEOTIDE SEQUENCE [LARGE SCALE GENOMIC DNA]</scope>
    <source>
        <strain evidence="15 16">NU43</strain>
    </source>
</reference>
<dbReference type="FunFam" id="3.40.50.720:FF:000094">
    <property type="entry name" value="Bifunctional protein FolD"/>
    <property type="match status" value="1"/>
</dbReference>
<dbReference type="InterPro" id="IPR020631">
    <property type="entry name" value="THF_DH/CycHdrlase_NAD-bd_dom"/>
</dbReference>
<dbReference type="FunFam" id="3.40.50.10860:FF:000005">
    <property type="entry name" value="C-1-tetrahydrofolate synthase, cytoplasmic, putative"/>
    <property type="match status" value="1"/>
</dbReference>
<dbReference type="GO" id="GO:0005829">
    <property type="term" value="C:cytosol"/>
    <property type="evidence" value="ECO:0007669"/>
    <property type="project" value="TreeGrafter"/>
</dbReference>
<dbReference type="SUPFAM" id="SSF53223">
    <property type="entry name" value="Aminoacid dehydrogenase-like, N-terminal domain"/>
    <property type="match status" value="1"/>
</dbReference>
<dbReference type="EMBL" id="QEWJ01000018">
    <property type="protein sequence ID" value="RXX19836.1"/>
    <property type="molecule type" value="Genomic_DNA"/>
</dbReference>
<dbReference type="InterPro" id="IPR000672">
    <property type="entry name" value="THF_DH/CycHdrlase"/>
</dbReference>
<keyword evidence="5 12" id="KW-0658">Purine biosynthesis</keyword>
<evidence type="ECO:0000256" key="9">
    <source>
        <dbReference type="ARBA" id="ARBA00023102"/>
    </source>
</evidence>
<dbReference type="GO" id="GO:0006164">
    <property type="term" value="P:purine nucleotide biosynthetic process"/>
    <property type="evidence" value="ECO:0007669"/>
    <property type="project" value="UniProtKB-KW"/>
</dbReference>
<dbReference type="InterPro" id="IPR046346">
    <property type="entry name" value="Aminoacid_DH-like_N_sf"/>
</dbReference>
<gene>
    <name evidence="12" type="primary">folD</name>
    <name evidence="15" type="ORF">DF216_10090</name>
</gene>
<keyword evidence="9 12" id="KW-0368">Histidine biosynthesis</keyword>
<keyword evidence="10 12" id="KW-0486">Methionine biosynthesis</keyword>
<dbReference type="UniPathway" id="UPA00193"/>
<evidence type="ECO:0000256" key="5">
    <source>
        <dbReference type="ARBA" id="ARBA00022755"/>
    </source>
</evidence>
<dbReference type="CDD" id="cd01080">
    <property type="entry name" value="NAD_bind_m-THF_DH_Cyclohyd"/>
    <property type="match status" value="1"/>
</dbReference>
<dbReference type="GO" id="GO:0004477">
    <property type="term" value="F:methenyltetrahydrofolate cyclohydrolase activity"/>
    <property type="evidence" value="ECO:0007669"/>
    <property type="project" value="UniProtKB-UniRule"/>
</dbReference>
<dbReference type="NCBIfam" id="NF010783">
    <property type="entry name" value="PRK14186.1"/>
    <property type="match status" value="1"/>
</dbReference>
<dbReference type="SUPFAM" id="SSF51735">
    <property type="entry name" value="NAD(P)-binding Rossmann-fold domains"/>
    <property type="match status" value="1"/>
</dbReference>
<dbReference type="Pfam" id="PF00763">
    <property type="entry name" value="THF_DHG_CYH"/>
    <property type="match status" value="1"/>
</dbReference>
<comment type="catalytic activity">
    <reaction evidence="12">
        <text>(6R)-5,10-methenyltetrahydrofolate + H2O = (6R)-10-formyltetrahydrofolate + H(+)</text>
        <dbReference type="Rhea" id="RHEA:23700"/>
        <dbReference type="ChEBI" id="CHEBI:15377"/>
        <dbReference type="ChEBI" id="CHEBI:15378"/>
        <dbReference type="ChEBI" id="CHEBI:57455"/>
        <dbReference type="ChEBI" id="CHEBI:195366"/>
        <dbReference type="EC" id="3.5.4.9"/>
    </reaction>
</comment>
<dbReference type="GO" id="GO:0000105">
    <property type="term" value="P:L-histidine biosynthetic process"/>
    <property type="evidence" value="ECO:0007669"/>
    <property type="project" value="UniProtKB-KW"/>
</dbReference>
<dbReference type="PROSITE" id="PS00767">
    <property type="entry name" value="THF_DHG_CYH_2"/>
    <property type="match status" value="1"/>
</dbReference>
<organism evidence="15 16">
    <name type="scientific">Streptococcus oralis</name>
    <dbReference type="NCBI Taxonomy" id="1303"/>
    <lineage>
        <taxon>Bacteria</taxon>
        <taxon>Bacillati</taxon>
        <taxon>Bacillota</taxon>
        <taxon>Bacilli</taxon>
        <taxon>Lactobacillales</taxon>
        <taxon>Streptococcaceae</taxon>
        <taxon>Streptococcus</taxon>
    </lineage>
</organism>
<evidence type="ECO:0000259" key="14">
    <source>
        <dbReference type="Pfam" id="PF02882"/>
    </source>
</evidence>
<evidence type="ECO:0000256" key="8">
    <source>
        <dbReference type="ARBA" id="ARBA00023002"/>
    </source>
</evidence>
<keyword evidence="6 12" id="KW-0378">Hydrolase</keyword>
<evidence type="ECO:0000256" key="7">
    <source>
        <dbReference type="ARBA" id="ARBA00022857"/>
    </source>
</evidence>
<dbReference type="EC" id="3.5.4.9" evidence="12"/>
<comment type="function">
    <text evidence="12">Catalyzes the oxidation of 5,10-methylenetetrahydrofolate to 5,10-methenyltetrahydrofolate and then the hydrolysis of 5,10-methenyltetrahydrofolate to 10-formyltetrahydrofolate.</text>
</comment>
<dbReference type="GO" id="GO:0004488">
    <property type="term" value="F:methylenetetrahydrofolate dehydrogenase (NADP+) activity"/>
    <property type="evidence" value="ECO:0007669"/>
    <property type="project" value="UniProtKB-UniRule"/>
</dbReference>
<sequence length="309" mass="33681">MLEWQVIFCYNRGYLIEERRDMTQIIDGKALAAKLQGQLAEKTAKLKEETGLVPGLVVILVGDNPASQVYVRNKERSALAAGFRSEVVRVPETITQAELLELITKYNQDPVWHGILVQLPLPKHIDEEAVLLAIDPEKDVDGFHPLNMGRLWSGHPVMIPSTPAGIMEMFHEYGIDLEGKNAVVIGRSNIVGKPMAQLLLAKNATVTLTHSRTHHLAKVAAKADILVVAIGRAKFVTADFVKPGAVVIDVGMNRDENGKLCGDVDYDAVAPLASHITSVPGGVGPMTITMLMEQTYQAALRTLNKGLGR</sequence>
<keyword evidence="8 12" id="KW-0560">Oxidoreductase</keyword>
<comment type="caution">
    <text evidence="15">The sequence shown here is derived from an EMBL/GenBank/DDBJ whole genome shotgun (WGS) entry which is preliminary data.</text>
</comment>
<name>A0A4Q2FLA3_STROR</name>
<feature type="domain" description="Tetrahydrofolate dehydrogenase/cyclohydrolase catalytic" evidence="13">
    <location>
        <begin position="26"/>
        <end position="141"/>
    </location>
</feature>